<feature type="transmembrane region" description="Helical" evidence="2">
    <location>
        <begin position="321"/>
        <end position="339"/>
    </location>
</feature>
<name>A0A6P1D6Z0_9NOCA</name>
<reference evidence="3 4" key="1">
    <citation type="submission" date="2020-01" db="EMBL/GenBank/DDBJ databases">
        <title>Genetics and antimicrobial susceptibilities of Nocardia species isolated from the soil; a comparison with species isolated from humans.</title>
        <authorList>
            <person name="Carrasco G."/>
            <person name="Monzon S."/>
            <person name="Sansegundo M."/>
            <person name="Garcia E."/>
            <person name="Garrido N."/>
            <person name="Medina M.J."/>
            <person name="Villalon P."/>
            <person name="Ramirez-Arocha A.C."/>
            <person name="Jimenez P."/>
            <person name="Cuesta I."/>
            <person name="Valdezate S."/>
        </authorList>
    </citation>
    <scope>NUCLEOTIDE SEQUENCE [LARGE SCALE GENOMIC DNA]</scope>
    <source>
        <strain evidence="3 4">CNM20110639</strain>
    </source>
</reference>
<feature type="region of interest" description="Disordered" evidence="1">
    <location>
        <begin position="1"/>
        <end position="80"/>
    </location>
</feature>
<dbReference type="Proteomes" id="UP000468928">
    <property type="component" value="Unassembled WGS sequence"/>
</dbReference>
<feature type="compositionally biased region" description="Basic and acidic residues" evidence="1">
    <location>
        <begin position="29"/>
        <end position="42"/>
    </location>
</feature>
<feature type="transmembrane region" description="Helical" evidence="2">
    <location>
        <begin position="222"/>
        <end position="241"/>
    </location>
</feature>
<sequence>MVDNNHGASDAAADSGEPSGRAESAPSGDRTEDTGVQRDHAASARRARHEAVALASDDVDPPRRTASRGPAGEDSGPHAASLRPLVESGVLTEQQLDAVLGALAGPPARHSRTRLLAEIAAYAGAGLLLAGIALVLAASWEDLARTGRVAILALISVVLAVIAVAVAGGGSALFGRLRDRPGAAAQVPAVRTRLATVLFALATAFVAGTVGSAIEDGNTDSAWVYACIAGLIAAVIGYLALPSLIGIFTCAGFSAAAVPGVMTDLVDLHDGWPGLAVLLLGIVWGVLTRLSAFDERWAGYLIAVVLAVFGAQFTGEYDTMAIAYWLTALVAVLCFALYLTERSWVLVLGGAAALAIAAAEAVWDWTDGSVGAAGAVLIIGAVVLGVGGYLLIRAGSQAE</sequence>
<dbReference type="EMBL" id="JAAGUZ010000038">
    <property type="protein sequence ID" value="NEW45838.1"/>
    <property type="molecule type" value="Genomic_DNA"/>
</dbReference>
<keyword evidence="2" id="KW-0472">Membrane</keyword>
<accession>A0A6P1D6Z0</accession>
<organism evidence="3 4">
    <name type="scientific">Nocardia cyriacigeorgica</name>
    <dbReference type="NCBI Taxonomy" id="135487"/>
    <lineage>
        <taxon>Bacteria</taxon>
        <taxon>Bacillati</taxon>
        <taxon>Actinomycetota</taxon>
        <taxon>Actinomycetes</taxon>
        <taxon>Mycobacteriales</taxon>
        <taxon>Nocardiaceae</taxon>
        <taxon>Nocardia</taxon>
    </lineage>
</organism>
<feature type="transmembrane region" description="Helical" evidence="2">
    <location>
        <begin position="344"/>
        <end position="363"/>
    </location>
</feature>
<feature type="transmembrane region" description="Helical" evidence="2">
    <location>
        <begin position="150"/>
        <end position="174"/>
    </location>
</feature>
<dbReference type="AlphaFoldDB" id="A0A6P1D6Z0"/>
<protein>
    <submittedName>
        <fullName evidence="3">DUF2157 domain-containing protein</fullName>
    </submittedName>
</protein>
<feature type="transmembrane region" description="Helical" evidence="2">
    <location>
        <begin position="272"/>
        <end position="290"/>
    </location>
</feature>
<feature type="transmembrane region" description="Helical" evidence="2">
    <location>
        <begin position="369"/>
        <end position="392"/>
    </location>
</feature>
<feature type="transmembrane region" description="Helical" evidence="2">
    <location>
        <begin position="248"/>
        <end position="266"/>
    </location>
</feature>
<feature type="transmembrane region" description="Helical" evidence="2">
    <location>
        <begin position="297"/>
        <end position="315"/>
    </location>
</feature>
<proteinExistence type="predicted"/>
<evidence type="ECO:0000256" key="1">
    <source>
        <dbReference type="SAM" id="MobiDB-lite"/>
    </source>
</evidence>
<feature type="transmembrane region" description="Helical" evidence="2">
    <location>
        <begin position="194"/>
        <end position="210"/>
    </location>
</feature>
<keyword evidence="2" id="KW-0812">Transmembrane</keyword>
<gene>
    <name evidence="3" type="ORF">GV789_15495</name>
</gene>
<evidence type="ECO:0000313" key="4">
    <source>
        <dbReference type="Proteomes" id="UP000468928"/>
    </source>
</evidence>
<comment type="caution">
    <text evidence="3">The sequence shown here is derived from an EMBL/GenBank/DDBJ whole genome shotgun (WGS) entry which is preliminary data.</text>
</comment>
<evidence type="ECO:0000313" key="3">
    <source>
        <dbReference type="EMBL" id="NEW45838.1"/>
    </source>
</evidence>
<evidence type="ECO:0000256" key="2">
    <source>
        <dbReference type="SAM" id="Phobius"/>
    </source>
</evidence>
<feature type="transmembrane region" description="Helical" evidence="2">
    <location>
        <begin position="119"/>
        <end position="138"/>
    </location>
</feature>
<dbReference type="RefSeq" id="WP_163826014.1">
    <property type="nucleotide sequence ID" value="NZ_JAAGUY010000020.1"/>
</dbReference>
<keyword evidence="2" id="KW-1133">Transmembrane helix</keyword>